<dbReference type="SUPFAM" id="SSF56176">
    <property type="entry name" value="FAD-binding/transporter-associated domain-like"/>
    <property type="match status" value="1"/>
</dbReference>
<evidence type="ECO:0000256" key="9">
    <source>
        <dbReference type="SAM" id="Phobius"/>
    </source>
</evidence>
<protein>
    <submittedName>
        <fullName evidence="12">Hemolysins and related proteins containing CBS domains</fullName>
    </submittedName>
</protein>
<dbReference type="Gene3D" id="3.30.465.10">
    <property type="match status" value="1"/>
</dbReference>
<dbReference type="InterPro" id="IPR046342">
    <property type="entry name" value="CBS_dom_sf"/>
</dbReference>
<dbReference type="InterPro" id="IPR002550">
    <property type="entry name" value="CNNM"/>
</dbReference>
<dbReference type="InterPro" id="IPR000644">
    <property type="entry name" value="CBS_dom"/>
</dbReference>
<dbReference type="InterPro" id="IPR016169">
    <property type="entry name" value="FAD-bd_PCMH_sub2"/>
</dbReference>
<evidence type="ECO:0000256" key="5">
    <source>
        <dbReference type="ARBA" id="ARBA00023122"/>
    </source>
</evidence>
<evidence type="ECO:0000256" key="3">
    <source>
        <dbReference type="ARBA" id="ARBA00022737"/>
    </source>
</evidence>
<evidence type="ECO:0000259" key="10">
    <source>
        <dbReference type="PROSITE" id="PS51371"/>
    </source>
</evidence>
<evidence type="ECO:0000256" key="8">
    <source>
        <dbReference type="PROSITE-ProRule" id="PRU01193"/>
    </source>
</evidence>
<dbReference type="GO" id="GO:0050660">
    <property type="term" value="F:flavin adenine dinucleotide binding"/>
    <property type="evidence" value="ECO:0007669"/>
    <property type="project" value="InterPro"/>
</dbReference>
<dbReference type="AlphaFoldDB" id="A0A6J4V5W6"/>
<accession>A0A6J4V5W6</accession>
<keyword evidence="6 8" id="KW-0472">Membrane</keyword>
<gene>
    <name evidence="12" type="ORF">AVDCRST_MAG86-1430</name>
</gene>
<dbReference type="InterPro" id="IPR005170">
    <property type="entry name" value="Transptr-assoc_dom"/>
</dbReference>
<feature type="domain" description="CNNM transmembrane" evidence="11">
    <location>
        <begin position="1"/>
        <end position="197"/>
    </location>
</feature>
<organism evidence="12">
    <name type="scientific">uncultured Truepera sp</name>
    <dbReference type="NCBI Taxonomy" id="543023"/>
    <lineage>
        <taxon>Bacteria</taxon>
        <taxon>Thermotogati</taxon>
        <taxon>Deinococcota</taxon>
        <taxon>Deinococci</taxon>
        <taxon>Trueperales</taxon>
        <taxon>Trueperaceae</taxon>
        <taxon>Truepera</taxon>
        <taxon>environmental samples</taxon>
    </lineage>
</organism>
<dbReference type="CDD" id="cd04590">
    <property type="entry name" value="CBS_pair_CorC_HlyC_assoc"/>
    <property type="match status" value="1"/>
</dbReference>
<dbReference type="PROSITE" id="PS51846">
    <property type="entry name" value="CNNM"/>
    <property type="match status" value="1"/>
</dbReference>
<dbReference type="GO" id="GO:0005886">
    <property type="term" value="C:plasma membrane"/>
    <property type="evidence" value="ECO:0007669"/>
    <property type="project" value="TreeGrafter"/>
</dbReference>
<feature type="transmembrane region" description="Helical" evidence="9">
    <location>
        <begin position="56"/>
        <end position="80"/>
    </location>
</feature>
<dbReference type="PANTHER" id="PTHR22777">
    <property type="entry name" value="HEMOLYSIN-RELATED"/>
    <property type="match status" value="1"/>
</dbReference>
<evidence type="ECO:0000256" key="7">
    <source>
        <dbReference type="PROSITE-ProRule" id="PRU00703"/>
    </source>
</evidence>
<evidence type="ECO:0000256" key="2">
    <source>
        <dbReference type="ARBA" id="ARBA00022692"/>
    </source>
</evidence>
<comment type="subcellular location">
    <subcellularLocation>
        <location evidence="1">Membrane</location>
        <topology evidence="1">Multi-pass membrane protein</topology>
    </subcellularLocation>
</comment>
<evidence type="ECO:0000256" key="1">
    <source>
        <dbReference type="ARBA" id="ARBA00004141"/>
    </source>
</evidence>
<keyword evidence="5 7" id="KW-0129">CBS domain</keyword>
<keyword evidence="4 8" id="KW-1133">Transmembrane helix</keyword>
<dbReference type="PANTHER" id="PTHR22777:SF17">
    <property type="entry name" value="UPF0053 PROTEIN SLL0260"/>
    <property type="match status" value="1"/>
</dbReference>
<feature type="transmembrane region" description="Helical" evidence="9">
    <location>
        <begin position="6"/>
        <end position="25"/>
    </location>
</feature>
<feature type="domain" description="CBS" evidence="10">
    <location>
        <begin position="280"/>
        <end position="340"/>
    </location>
</feature>
<keyword evidence="2 8" id="KW-0812">Transmembrane</keyword>
<dbReference type="InterPro" id="IPR044751">
    <property type="entry name" value="Ion_transp-like_CBS"/>
</dbReference>
<dbReference type="InterPro" id="IPR036318">
    <property type="entry name" value="FAD-bd_PCMH-like_sf"/>
</dbReference>
<reference evidence="12" key="1">
    <citation type="submission" date="2020-02" db="EMBL/GenBank/DDBJ databases">
        <authorList>
            <person name="Meier V. D."/>
        </authorList>
    </citation>
    <scope>NUCLEOTIDE SEQUENCE</scope>
    <source>
        <strain evidence="12">AVDCRST_MAG86</strain>
    </source>
</reference>
<name>A0A6J4V5W6_9DEIN</name>
<evidence type="ECO:0000256" key="6">
    <source>
        <dbReference type="ARBA" id="ARBA00023136"/>
    </source>
</evidence>
<dbReference type="Pfam" id="PF00571">
    <property type="entry name" value="CBS"/>
    <property type="match status" value="2"/>
</dbReference>
<evidence type="ECO:0000256" key="4">
    <source>
        <dbReference type="ARBA" id="ARBA00022989"/>
    </source>
</evidence>
<feature type="transmembrane region" description="Helical" evidence="9">
    <location>
        <begin position="100"/>
        <end position="120"/>
    </location>
</feature>
<dbReference type="FunFam" id="3.30.465.10:FF:000023">
    <property type="entry name" value="Magnesium and cobalt transporter"/>
    <property type="match status" value="1"/>
</dbReference>
<keyword evidence="3" id="KW-0677">Repeat</keyword>
<dbReference type="PROSITE" id="PS51371">
    <property type="entry name" value="CBS"/>
    <property type="match status" value="1"/>
</dbReference>
<dbReference type="Gene3D" id="3.10.580.10">
    <property type="entry name" value="CBS-domain"/>
    <property type="match status" value="1"/>
</dbReference>
<evidence type="ECO:0000313" key="12">
    <source>
        <dbReference type="EMBL" id="CAA9569500.1"/>
    </source>
</evidence>
<dbReference type="Pfam" id="PF03471">
    <property type="entry name" value="CorC_HlyC"/>
    <property type="match status" value="1"/>
</dbReference>
<sequence length="440" mass="48042">MLNVLIILFLVLVNGLFSMSEMAVVSARKPKLQKLAEDGNRRAANALTLAEDPNRFLSTVQVGITLVGVGSGAFGAASLAGPLSLGLDRLGLPASVSYPVSFGVLIVLITYLSLVVGELVPKRVALNDPEGIAMSVAGLMSRMSVVATPLVKLLTFSTEGLLRLIGARKSDEPSISEDEINSLLQQGTDAGVFEPSEQAIVENLFWLGDQHVSSIMTPRRDIGWLEVDSDVTTLKAHLEGYSYSRILVCRDDLDHIVGMVHTRDLLKECMDGENLNLETVTKKPLFVPETLPVLKLLEQYRESGTHVAVVVNEYGNVEGLVTLNDVLEGLVGDLPEPHELVSPYVTQREDGSYLLDGLLEIDDLKELLDLKVLPREDESDFRTLGGFIISHLDRIPSASEKFDWGGWCFEVMDMDGSRVDKLLVTKLEPALEPEPVEPAD</sequence>
<proteinExistence type="predicted"/>
<dbReference type="Pfam" id="PF01595">
    <property type="entry name" value="CNNM"/>
    <property type="match status" value="1"/>
</dbReference>
<dbReference type="SUPFAM" id="SSF54631">
    <property type="entry name" value="CBS-domain pair"/>
    <property type="match status" value="1"/>
</dbReference>
<evidence type="ECO:0000259" key="11">
    <source>
        <dbReference type="PROSITE" id="PS51846"/>
    </source>
</evidence>
<dbReference type="SMART" id="SM01091">
    <property type="entry name" value="CorC_HlyC"/>
    <property type="match status" value="1"/>
</dbReference>
<dbReference type="EMBL" id="CADCWP010000108">
    <property type="protein sequence ID" value="CAA9569500.1"/>
    <property type="molecule type" value="Genomic_DNA"/>
</dbReference>